<dbReference type="Proteomes" id="UP000008744">
    <property type="component" value="Unassembled WGS sequence"/>
</dbReference>
<reference evidence="2 3" key="1">
    <citation type="journal article" date="2007" name="Nature">
        <title>Evolution of genes and genomes on the Drosophila phylogeny.</title>
        <authorList>
            <consortium name="Drosophila 12 Genomes Consortium"/>
            <person name="Clark A.G."/>
            <person name="Eisen M.B."/>
            <person name="Smith D.R."/>
            <person name="Bergman C.M."/>
            <person name="Oliver B."/>
            <person name="Markow T.A."/>
            <person name="Kaufman T.C."/>
            <person name="Kellis M."/>
            <person name="Gelbart W."/>
            <person name="Iyer V.N."/>
            <person name="Pollard D.A."/>
            <person name="Sackton T.B."/>
            <person name="Larracuente A.M."/>
            <person name="Singh N.D."/>
            <person name="Abad J.P."/>
            <person name="Abt D.N."/>
            <person name="Adryan B."/>
            <person name="Aguade M."/>
            <person name="Akashi H."/>
            <person name="Anderson W.W."/>
            <person name="Aquadro C.F."/>
            <person name="Ardell D.H."/>
            <person name="Arguello R."/>
            <person name="Artieri C.G."/>
            <person name="Barbash D.A."/>
            <person name="Barker D."/>
            <person name="Barsanti P."/>
            <person name="Batterham P."/>
            <person name="Batzoglou S."/>
            <person name="Begun D."/>
            <person name="Bhutkar A."/>
            <person name="Blanco E."/>
            <person name="Bosak S.A."/>
            <person name="Bradley R.K."/>
            <person name="Brand A.D."/>
            <person name="Brent M.R."/>
            <person name="Brooks A.N."/>
            <person name="Brown R.H."/>
            <person name="Butlin R.K."/>
            <person name="Caggese C."/>
            <person name="Calvi B.R."/>
            <person name="Bernardo de Carvalho A."/>
            <person name="Caspi A."/>
            <person name="Castrezana S."/>
            <person name="Celniker S.E."/>
            <person name="Chang J.L."/>
            <person name="Chapple C."/>
            <person name="Chatterji S."/>
            <person name="Chinwalla A."/>
            <person name="Civetta A."/>
            <person name="Clifton S.W."/>
            <person name="Comeron J.M."/>
            <person name="Costello J.C."/>
            <person name="Coyne J.A."/>
            <person name="Daub J."/>
            <person name="David R.G."/>
            <person name="Delcher A.L."/>
            <person name="Delehaunty K."/>
            <person name="Do C.B."/>
            <person name="Ebling H."/>
            <person name="Edwards K."/>
            <person name="Eickbush T."/>
            <person name="Evans J.D."/>
            <person name="Filipski A."/>
            <person name="Findeiss S."/>
            <person name="Freyhult E."/>
            <person name="Fulton L."/>
            <person name="Fulton R."/>
            <person name="Garcia A.C."/>
            <person name="Gardiner A."/>
            <person name="Garfield D.A."/>
            <person name="Garvin B.E."/>
            <person name="Gibson G."/>
            <person name="Gilbert D."/>
            <person name="Gnerre S."/>
            <person name="Godfrey J."/>
            <person name="Good R."/>
            <person name="Gotea V."/>
            <person name="Gravely B."/>
            <person name="Greenberg A.J."/>
            <person name="Griffiths-Jones S."/>
            <person name="Gross S."/>
            <person name="Guigo R."/>
            <person name="Gustafson E.A."/>
            <person name="Haerty W."/>
            <person name="Hahn M.W."/>
            <person name="Halligan D.L."/>
            <person name="Halpern A.L."/>
            <person name="Halter G.M."/>
            <person name="Han M.V."/>
            <person name="Heger A."/>
            <person name="Hillier L."/>
            <person name="Hinrichs A.S."/>
            <person name="Holmes I."/>
            <person name="Hoskins R.A."/>
            <person name="Hubisz M.J."/>
            <person name="Hultmark D."/>
            <person name="Huntley M.A."/>
            <person name="Jaffe D.B."/>
            <person name="Jagadeeshan S."/>
            <person name="Jeck W.R."/>
            <person name="Johnson J."/>
            <person name="Jones C.D."/>
            <person name="Jordan W.C."/>
            <person name="Karpen G.H."/>
            <person name="Kataoka E."/>
            <person name="Keightley P.D."/>
            <person name="Kheradpour P."/>
            <person name="Kirkness E.F."/>
            <person name="Koerich L.B."/>
            <person name="Kristiansen K."/>
            <person name="Kudrna D."/>
            <person name="Kulathinal R.J."/>
            <person name="Kumar S."/>
            <person name="Kwok R."/>
            <person name="Lander E."/>
            <person name="Langley C.H."/>
            <person name="Lapoint R."/>
            <person name="Lazzaro B.P."/>
            <person name="Lee S.J."/>
            <person name="Levesque L."/>
            <person name="Li R."/>
            <person name="Lin C.F."/>
            <person name="Lin M.F."/>
            <person name="Lindblad-Toh K."/>
            <person name="Llopart A."/>
            <person name="Long M."/>
            <person name="Low L."/>
            <person name="Lozovsky E."/>
            <person name="Lu J."/>
            <person name="Luo M."/>
            <person name="Machado C.A."/>
            <person name="Makalowski W."/>
            <person name="Marzo M."/>
            <person name="Matsuda M."/>
            <person name="Matzkin L."/>
            <person name="McAllister B."/>
            <person name="McBride C.S."/>
            <person name="McKernan B."/>
            <person name="McKernan K."/>
            <person name="Mendez-Lago M."/>
            <person name="Minx P."/>
            <person name="Mollenhauer M.U."/>
            <person name="Montooth K."/>
            <person name="Mount S.M."/>
            <person name="Mu X."/>
            <person name="Myers E."/>
            <person name="Negre B."/>
            <person name="Newfeld S."/>
            <person name="Nielsen R."/>
            <person name="Noor M.A."/>
            <person name="O'Grady P."/>
            <person name="Pachter L."/>
            <person name="Papaceit M."/>
            <person name="Parisi M.J."/>
            <person name="Parisi M."/>
            <person name="Parts L."/>
            <person name="Pedersen J.S."/>
            <person name="Pesole G."/>
            <person name="Phillippy A.M."/>
            <person name="Ponting C.P."/>
            <person name="Pop M."/>
            <person name="Porcelli D."/>
            <person name="Powell J.R."/>
            <person name="Prohaska S."/>
            <person name="Pruitt K."/>
            <person name="Puig M."/>
            <person name="Quesneville H."/>
            <person name="Ram K.R."/>
            <person name="Rand D."/>
            <person name="Rasmussen M.D."/>
            <person name="Reed L.K."/>
            <person name="Reenan R."/>
            <person name="Reily A."/>
            <person name="Remington K.A."/>
            <person name="Rieger T.T."/>
            <person name="Ritchie M.G."/>
            <person name="Robin C."/>
            <person name="Rogers Y.H."/>
            <person name="Rohde C."/>
            <person name="Rozas J."/>
            <person name="Rubenfield M.J."/>
            <person name="Ruiz A."/>
            <person name="Russo S."/>
            <person name="Salzberg S.L."/>
            <person name="Sanchez-Gracia A."/>
            <person name="Saranga D.J."/>
            <person name="Sato H."/>
            <person name="Schaeffer S.W."/>
            <person name="Schatz M.C."/>
            <person name="Schlenke T."/>
            <person name="Schwartz R."/>
            <person name="Segarra C."/>
            <person name="Singh R.S."/>
            <person name="Sirot L."/>
            <person name="Sirota M."/>
            <person name="Sisneros N.B."/>
            <person name="Smith C.D."/>
            <person name="Smith T.F."/>
            <person name="Spieth J."/>
            <person name="Stage D.E."/>
            <person name="Stark A."/>
            <person name="Stephan W."/>
            <person name="Strausberg R.L."/>
            <person name="Strempel S."/>
            <person name="Sturgill D."/>
            <person name="Sutton G."/>
            <person name="Sutton G.G."/>
            <person name="Tao W."/>
            <person name="Teichmann S."/>
            <person name="Tobari Y.N."/>
            <person name="Tomimura Y."/>
            <person name="Tsolas J.M."/>
            <person name="Valente V.L."/>
            <person name="Venter E."/>
            <person name="Venter J.C."/>
            <person name="Vicario S."/>
            <person name="Vieira F.G."/>
            <person name="Vilella A.J."/>
            <person name="Villasante A."/>
            <person name="Walenz B."/>
            <person name="Wang J."/>
            <person name="Wasserman M."/>
            <person name="Watts T."/>
            <person name="Wilson D."/>
            <person name="Wilson R.K."/>
            <person name="Wing R.A."/>
            <person name="Wolfner M.F."/>
            <person name="Wong A."/>
            <person name="Wong G.K."/>
            <person name="Wu C.I."/>
            <person name="Wu G."/>
            <person name="Yamamoto D."/>
            <person name="Yang H.P."/>
            <person name="Yang S.P."/>
            <person name="Yorke J.A."/>
            <person name="Yoshida K."/>
            <person name="Zdobnov E."/>
            <person name="Zhang P."/>
            <person name="Zhang Y."/>
            <person name="Zimin A.V."/>
            <person name="Baldwin J."/>
            <person name="Abdouelleil A."/>
            <person name="Abdulkadir J."/>
            <person name="Abebe A."/>
            <person name="Abera B."/>
            <person name="Abreu J."/>
            <person name="Acer S.C."/>
            <person name="Aftuck L."/>
            <person name="Alexander A."/>
            <person name="An P."/>
            <person name="Anderson E."/>
            <person name="Anderson S."/>
            <person name="Arachi H."/>
            <person name="Azer M."/>
            <person name="Bachantsang P."/>
            <person name="Barry A."/>
            <person name="Bayul T."/>
            <person name="Berlin A."/>
            <person name="Bessette D."/>
            <person name="Bloom T."/>
            <person name="Blye J."/>
            <person name="Boguslavskiy L."/>
            <person name="Bonnet C."/>
            <person name="Boukhgalter B."/>
            <person name="Bourzgui I."/>
            <person name="Brown A."/>
            <person name="Cahill P."/>
            <person name="Channer S."/>
            <person name="Cheshatsang Y."/>
            <person name="Chuda L."/>
            <person name="Citroen M."/>
            <person name="Collymore A."/>
            <person name="Cooke P."/>
            <person name="Costello M."/>
            <person name="D'Aco K."/>
            <person name="Daza R."/>
            <person name="De Haan G."/>
            <person name="DeGray S."/>
            <person name="DeMaso C."/>
            <person name="Dhargay N."/>
            <person name="Dooley K."/>
            <person name="Dooley E."/>
            <person name="Doricent M."/>
            <person name="Dorje P."/>
            <person name="Dorjee K."/>
            <person name="Dupes A."/>
            <person name="Elong R."/>
            <person name="Falk J."/>
            <person name="Farina A."/>
            <person name="Faro S."/>
            <person name="Ferguson D."/>
            <person name="Fisher S."/>
            <person name="Foley C.D."/>
            <person name="Franke A."/>
            <person name="Friedrich D."/>
            <person name="Gadbois L."/>
            <person name="Gearin G."/>
            <person name="Gearin C.R."/>
            <person name="Giannoukos G."/>
            <person name="Goode T."/>
            <person name="Graham J."/>
            <person name="Grandbois E."/>
            <person name="Grewal S."/>
            <person name="Gyaltsen K."/>
            <person name="Hafez N."/>
            <person name="Hagos B."/>
            <person name="Hall J."/>
            <person name="Henson C."/>
            <person name="Hollinger A."/>
            <person name="Honan T."/>
            <person name="Huard M.D."/>
            <person name="Hughes L."/>
            <person name="Hurhula B."/>
            <person name="Husby M.E."/>
            <person name="Kamat A."/>
            <person name="Kanga B."/>
            <person name="Kashin S."/>
            <person name="Khazanovich D."/>
            <person name="Kisner P."/>
            <person name="Lance K."/>
            <person name="Lara M."/>
            <person name="Lee W."/>
            <person name="Lennon N."/>
            <person name="Letendre F."/>
            <person name="LeVine R."/>
            <person name="Lipovsky A."/>
            <person name="Liu X."/>
            <person name="Liu J."/>
            <person name="Liu S."/>
            <person name="Lokyitsang T."/>
            <person name="Lokyitsang Y."/>
            <person name="Lubonja R."/>
            <person name="Lui A."/>
            <person name="MacDonald P."/>
            <person name="Magnisalis V."/>
            <person name="Maru K."/>
            <person name="Matthews C."/>
            <person name="McCusker W."/>
            <person name="McDonough S."/>
            <person name="Mehta T."/>
            <person name="Meldrim J."/>
            <person name="Meneus L."/>
            <person name="Mihai O."/>
            <person name="Mihalev A."/>
            <person name="Mihova T."/>
            <person name="Mittelman R."/>
            <person name="Mlenga V."/>
            <person name="Montmayeur A."/>
            <person name="Mulrain L."/>
            <person name="Navidi A."/>
            <person name="Naylor J."/>
            <person name="Negash T."/>
            <person name="Nguyen T."/>
            <person name="Nguyen N."/>
            <person name="Nicol R."/>
            <person name="Norbu C."/>
            <person name="Norbu N."/>
            <person name="Novod N."/>
            <person name="O'Neill B."/>
            <person name="Osman S."/>
            <person name="Markiewicz E."/>
            <person name="Oyono O.L."/>
            <person name="Patti C."/>
            <person name="Phunkhang P."/>
            <person name="Pierre F."/>
            <person name="Priest M."/>
            <person name="Raghuraman S."/>
            <person name="Rege F."/>
            <person name="Reyes R."/>
            <person name="Rise C."/>
            <person name="Rogov P."/>
            <person name="Ross K."/>
            <person name="Ryan E."/>
            <person name="Settipalli S."/>
            <person name="Shea T."/>
            <person name="Sherpa N."/>
            <person name="Shi L."/>
            <person name="Shih D."/>
            <person name="Sparrow T."/>
            <person name="Spaulding J."/>
            <person name="Stalker J."/>
            <person name="Stange-Thomann N."/>
            <person name="Stavropoulos S."/>
            <person name="Stone C."/>
            <person name="Strader C."/>
            <person name="Tesfaye S."/>
            <person name="Thomson T."/>
            <person name="Thoulutsang Y."/>
            <person name="Thoulutsang D."/>
            <person name="Topham K."/>
            <person name="Topping I."/>
            <person name="Tsamla T."/>
            <person name="Vassiliev H."/>
            <person name="Vo A."/>
            <person name="Wangchuk T."/>
            <person name="Wangdi T."/>
            <person name="Weiand M."/>
            <person name="Wilkinson J."/>
            <person name="Wilson A."/>
            <person name="Yadav S."/>
            <person name="Young G."/>
            <person name="Yu Q."/>
            <person name="Zembek L."/>
            <person name="Zhong D."/>
            <person name="Zimmer A."/>
            <person name="Zwirko Z."/>
            <person name="Jaffe D.B."/>
            <person name="Alvarez P."/>
            <person name="Brockman W."/>
            <person name="Butler J."/>
            <person name="Chin C."/>
            <person name="Gnerre S."/>
            <person name="Grabherr M."/>
            <person name="Kleber M."/>
            <person name="Mauceli E."/>
            <person name="MacCallum I."/>
        </authorList>
    </citation>
    <scope>NUCLEOTIDE SEQUENCE [LARGE SCALE GENOMIC DNA]</scope>
    <source>
        <strain evidence="3">MSH-3 / Tucson 14011-0111.49</strain>
    </source>
</reference>
<accession>B4H8A2</accession>
<protein>
    <submittedName>
        <fullName evidence="2">GL14103</fullName>
    </submittedName>
</protein>
<dbReference type="AlphaFoldDB" id="B4H8A2"/>
<name>B4H8A2_DROPE</name>
<evidence type="ECO:0000313" key="2">
    <source>
        <dbReference type="EMBL" id="EDW34917.1"/>
    </source>
</evidence>
<sequence length="110" mass="11226">MTEDDLKIANPSRMSLRKTKKGEESYATPPTVAPVFFTPSNVLPSSIQVPNSINPIPAVPVAVTSDAVSALSAGVLVAGDVLPIPAPIPAPAIAANSSALGPCPLPRDLF</sequence>
<gene>
    <name evidence="2" type="primary">Dper\GL14103</name>
    <name evidence="2" type="ORF">Dper_GL14103</name>
</gene>
<dbReference type="HOGENOM" id="CLU_2173600_0_0_1"/>
<evidence type="ECO:0000313" key="3">
    <source>
        <dbReference type="Proteomes" id="UP000008744"/>
    </source>
</evidence>
<feature type="region of interest" description="Disordered" evidence="1">
    <location>
        <begin position="1"/>
        <end position="30"/>
    </location>
</feature>
<evidence type="ECO:0000256" key="1">
    <source>
        <dbReference type="SAM" id="MobiDB-lite"/>
    </source>
</evidence>
<organism evidence="3">
    <name type="scientific">Drosophila persimilis</name>
    <name type="common">Fruit fly</name>
    <dbReference type="NCBI Taxonomy" id="7234"/>
    <lineage>
        <taxon>Eukaryota</taxon>
        <taxon>Metazoa</taxon>
        <taxon>Ecdysozoa</taxon>
        <taxon>Arthropoda</taxon>
        <taxon>Hexapoda</taxon>
        <taxon>Insecta</taxon>
        <taxon>Pterygota</taxon>
        <taxon>Neoptera</taxon>
        <taxon>Endopterygota</taxon>
        <taxon>Diptera</taxon>
        <taxon>Brachycera</taxon>
        <taxon>Muscomorpha</taxon>
        <taxon>Ephydroidea</taxon>
        <taxon>Drosophilidae</taxon>
        <taxon>Drosophila</taxon>
        <taxon>Sophophora</taxon>
    </lineage>
</organism>
<proteinExistence type="predicted"/>
<dbReference type="EMBL" id="CH479222">
    <property type="protein sequence ID" value="EDW34917.1"/>
    <property type="molecule type" value="Genomic_DNA"/>
</dbReference>
<keyword evidence="3" id="KW-1185">Reference proteome</keyword>